<keyword evidence="3" id="KW-0472">Membrane</keyword>
<feature type="domain" description="PNPLA" evidence="4">
    <location>
        <begin position="40"/>
        <end position="110"/>
    </location>
</feature>
<feature type="transmembrane region" description="Helical" evidence="3">
    <location>
        <begin position="242"/>
        <end position="264"/>
    </location>
</feature>
<feature type="transmembrane region" description="Helical" evidence="3">
    <location>
        <begin position="317"/>
        <end position="337"/>
    </location>
</feature>
<keyword evidence="3" id="KW-1133">Transmembrane helix</keyword>
<feature type="transmembrane region" description="Helical" evidence="3">
    <location>
        <begin position="390"/>
        <end position="411"/>
    </location>
</feature>
<comment type="caution">
    <text evidence="5">The sequence shown here is derived from an EMBL/GenBank/DDBJ whole genome shotgun (WGS) entry which is preliminary data.</text>
</comment>
<feature type="transmembrane region" description="Helical" evidence="3">
    <location>
        <begin position="167"/>
        <end position="184"/>
    </location>
</feature>
<organism evidence="5 6">
    <name type="scientific">Rhizobium leguminosarum</name>
    <dbReference type="NCBI Taxonomy" id="384"/>
    <lineage>
        <taxon>Bacteria</taxon>
        <taxon>Pseudomonadati</taxon>
        <taxon>Pseudomonadota</taxon>
        <taxon>Alphaproteobacteria</taxon>
        <taxon>Hyphomicrobiales</taxon>
        <taxon>Rhizobiaceae</taxon>
        <taxon>Rhizobium/Agrobacterium group</taxon>
        <taxon>Rhizobium</taxon>
    </lineage>
</organism>
<dbReference type="InterPro" id="IPR016035">
    <property type="entry name" value="Acyl_Trfase/lysoPLipase"/>
</dbReference>
<dbReference type="GO" id="GO:0004623">
    <property type="term" value="F:phospholipase A2 activity"/>
    <property type="evidence" value="ECO:0007669"/>
    <property type="project" value="TreeGrafter"/>
</dbReference>
<feature type="transmembrane region" description="Helical" evidence="3">
    <location>
        <begin position="423"/>
        <end position="443"/>
    </location>
</feature>
<dbReference type="SUPFAM" id="SSF52151">
    <property type="entry name" value="FabD/lysophospholipase-like"/>
    <property type="match status" value="1"/>
</dbReference>
<accession>A0AAJ1ECX8</accession>
<proteinExistence type="predicted"/>
<feature type="transmembrane region" description="Helical" evidence="3">
    <location>
        <begin position="38"/>
        <end position="57"/>
    </location>
</feature>
<dbReference type="Pfam" id="PF01734">
    <property type="entry name" value="Patatin"/>
    <property type="match status" value="1"/>
</dbReference>
<dbReference type="GO" id="GO:0005829">
    <property type="term" value="C:cytosol"/>
    <property type="evidence" value="ECO:0007669"/>
    <property type="project" value="TreeGrafter"/>
</dbReference>
<evidence type="ECO:0000256" key="3">
    <source>
        <dbReference type="SAM" id="Phobius"/>
    </source>
</evidence>
<dbReference type="EMBL" id="JAAXEP010000003">
    <property type="protein sequence ID" value="MBY5627986.1"/>
    <property type="molecule type" value="Genomic_DNA"/>
</dbReference>
<dbReference type="Gene3D" id="3.40.1090.10">
    <property type="entry name" value="Cytosolic phospholipase A2 catalytic domain"/>
    <property type="match status" value="2"/>
</dbReference>
<feature type="transmembrane region" description="Helical" evidence="3">
    <location>
        <begin position="357"/>
        <end position="378"/>
    </location>
</feature>
<keyword evidence="1" id="KW-0443">Lipid metabolism</keyword>
<feature type="transmembrane region" description="Helical" evidence="3">
    <location>
        <begin position="69"/>
        <end position="89"/>
    </location>
</feature>
<dbReference type="InterPro" id="IPR002641">
    <property type="entry name" value="PNPLA_dom"/>
</dbReference>
<dbReference type="GO" id="GO:0046475">
    <property type="term" value="P:glycerophospholipid catabolic process"/>
    <property type="evidence" value="ECO:0007669"/>
    <property type="project" value="TreeGrafter"/>
</dbReference>
<dbReference type="RefSeq" id="WP_222259660.1">
    <property type="nucleotide sequence ID" value="NZ_JAAXEB010000003.1"/>
</dbReference>
<dbReference type="AlphaFoldDB" id="A0AAJ1ECX8"/>
<evidence type="ECO:0000313" key="5">
    <source>
        <dbReference type="EMBL" id="MBY5627986.1"/>
    </source>
</evidence>
<feature type="transmembrane region" description="Helical" evidence="3">
    <location>
        <begin position="204"/>
        <end position="230"/>
    </location>
</feature>
<protein>
    <recommendedName>
        <fullName evidence="4">PNPLA domain-containing protein</fullName>
    </recommendedName>
</protein>
<evidence type="ECO:0000313" key="6">
    <source>
        <dbReference type="Proteomes" id="UP000825699"/>
    </source>
</evidence>
<dbReference type="PANTHER" id="PTHR10728">
    <property type="entry name" value="CYTOSOLIC PHOSPHOLIPASE A2"/>
    <property type="match status" value="1"/>
</dbReference>
<keyword evidence="3" id="KW-0812">Transmembrane</keyword>
<evidence type="ECO:0000259" key="4">
    <source>
        <dbReference type="Pfam" id="PF01734"/>
    </source>
</evidence>
<feature type="transmembrane region" description="Helical" evidence="3">
    <location>
        <begin position="276"/>
        <end position="296"/>
    </location>
</feature>
<dbReference type="Proteomes" id="UP000825699">
    <property type="component" value="Unassembled WGS sequence"/>
</dbReference>
<feature type="region of interest" description="Disordered" evidence="2">
    <location>
        <begin position="818"/>
        <end position="840"/>
    </location>
</feature>
<sequence>MKADAPLPPYEPIHDQDVMLERENEAIWGSKIPPEQPLGIALSGGGIRAAIVALGVLQTLAKTGLLERFHYLSTVSGGGYIGTALTWFWSPVRLAREREKDRDLPEFGPRAENFPFQDRREKDSAAYARAVKNLDFLRNHGSYLTTGDGIGMAGLAVAVVRTVLVSLLVWFPLMVAGFLIVARIDEWYCETPDACSAFWIEGRPVFSVFLGIAALLGCVFFTSVVFLALVRPSETSSESKGRARALLESGLWIVAAMALSYLAFNRMAKLANFQGLSGAFITTLFFGSAMCVFLAMQPLFGKNPSYLTRRLFDRFSSSFLPLSVTCLVVGVIPWVVGKAAGSSSAVTQTFAEIGVPSSLLGTVSLLSGVGTALYGYYLKAKSVAPSLAGQLLGLASSILFIFGLFLFSFIAADIISSPLQTHQTVICICVLLMSLALGTFSSINTTGLHRFYRDRLMETFMPMTRGIDKGLARASNLADSLTIDGMWDRKRDAGRHPFHIINAHVILSSDDSAKINVRGGDNFIISGAYIGSQATGWLSTPEFLARHGPLTLASAMAASGAAATAHAGYIGTGLTRKRFISAVMSILNIRLGLWVGNPGVTARHGFLTQRNATYFRPGLLSGIFGYGYRSGSRFLELSDGGHFENLGLYELIRRKVAVAVVVDAEQDESISLSSLVSAVSRIKEDFDVDIHFEENRGPELLIGQESKQYPSGVRIAKSPFIVGEIQYPGRHPGVLIYIKSTMMTGLDFVTDGYRAANPAFPHQSTIDQFFEPAQFEAYRDLGGKSAAEAVRELDLARTIESPRKIIERFNEIWKAKEEEQRGRHTNSADLRIVPIHGNPA</sequence>
<evidence type="ECO:0000256" key="1">
    <source>
        <dbReference type="ARBA" id="ARBA00023098"/>
    </source>
</evidence>
<dbReference type="PANTHER" id="PTHR10728:SF40">
    <property type="entry name" value="PATATIN FAMILY PROTEIN"/>
    <property type="match status" value="1"/>
</dbReference>
<reference evidence="5" key="1">
    <citation type="submission" date="2020-04" db="EMBL/GenBank/DDBJ databases">
        <title>Global-level population genomics supports evidence of horizontal gene transfer on evolution of Rhizobia in Lentils.</title>
        <authorList>
            <person name="Gai Y."/>
            <person name="Cook D."/>
            <person name="Riely B."/>
        </authorList>
    </citation>
    <scope>NUCLEOTIDE SEQUENCE</scope>
    <source>
        <strain evidence="5">Derici101B</strain>
    </source>
</reference>
<evidence type="ECO:0000256" key="2">
    <source>
        <dbReference type="SAM" id="MobiDB-lite"/>
    </source>
</evidence>
<name>A0AAJ1ECX8_RHILE</name>
<gene>
    <name evidence="5" type="ORF">HFO42_07645</name>
</gene>